<organism evidence="2 3">
    <name type="scientific">Varibaculum cambriense</name>
    <dbReference type="NCBI Taxonomy" id="184870"/>
    <lineage>
        <taxon>Bacteria</taxon>
        <taxon>Bacillati</taxon>
        <taxon>Actinomycetota</taxon>
        <taxon>Actinomycetes</taxon>
        <taxon>Actinomycetales</taxon>
        <taxon>Actinomycetaceae</taxon>
        <taxon>Varibaculum</taxon>
    </lineage>
</organism>
<protein>
    <submittedName>
        <fullName evidence="2">Uncharacterized protein</fullName>
    </submittedName>
</protein>
<accession>A0ABX4USG1</accession>
<evidence type="ECO:0000313" key="2">
    <source>
        <dbReference type="EMBL" id="PMB91049.1"/>
    </source>
</evidence>
<evidence type="ECO:0000313" key="3">
    <source>
        <dbReference type="Proteomes" id="UP000243201"/>
    </source>
</evidence>
<name>A0ABX4USG1_9ACTO</name>
<feature type="region of interest" description="Disordered" evidence="1">
    <location>
        <begin position="48"/>
        <end position="112"/>
    </location>
</feature>
<reference evidence="2 3" key="1">
    <citation type="submission" date="2017-09" db="EMBL/GenBank/DDBJ databases">
        <title>Bacterial strain isolated from the female urinary microbiota.</title>
        <authorList>
            <person name="Thomas-White K."/>
            <person name="Kumar N."/>
            <person name="Forster S."/>
            <person name="Putonti C."/>
            <person name="Lawley T."/>
            <person name="Wolfe A.J."/>
        </authorList>
    </citation>
    <scope>NUCLEOTIDE SEQUENCE [LARGE SCALE GENOMIC DNA]</scope>
    <source>
        <strain evidence="2 3">UMB0744</strain>
    </source>
</reference>
<proteinExistence type="predicted"/>
<keyword evidence="3" id="KW-1185">Reference proteome</keyword>
<sequence length="112" mass="12370">MVDLLRFRPAPVANLAARMPSGFPEAARGKSKPSRARVFERRSRRALEKFLRPLRPQGSSTSLGKPKERPGERAGAQEVWKHAQGMTGGQWQSSGSRIGKWATAKGCSVRRT</sequence>
<dbReference type="Proteomes" id="UP000243201">
    <property type="component" value="Unassembled WGS sequence"/>
</dbReference>
<comment type="caution">
    <text evidence="2">The sequence shown here is derived from an EMBL/GenBank/DDBJ whole genome shotgun (WGS) entry which is preliminary data.</text>
</comment>
<evidence type="ECO:0000256" key="1">
    <source>
        <dbReference type="SAM" id="MobiDB-lite"/>
    </source>
</evidence>
<dbReference type="EMBL" id="PNGC01000001">
    <property type="protein sequence ID" value="PMB91049.1"/>
    <property type="molecule type" value="Genomic_DNA"/>
</dbReference>
<gene>
    <name evidence="2" type="ORF">CJ240_04975</name>
</gene>